<dbReference type="RefSeq" id="XP_010463259.1">
    <property type="nucleotide sequence ID" value="XM_010464957.1"/>
</dbReference>
<sequence>MSNALQAKQRTGFINGTISKPSIDDPNFENWQTVNSMIVGWIRTSIKPKVKSNITFISNARALWLDLKERFSVGNKMRVHQIKARIAACQQAGQPIIDYYGKPLTVCKCGLCTCGATLEPAKEREEEKIHQFILGLDDSRFGGLSTNLVAMDPFPSLGEIYSRVIREEQLLASAWVHEQHKEVVGFTTQTERSVLPSSRTEIQSGGRLNSSSIRFRSSICSHCGRSRHEKKECWQIVGFPEWWTERNGGRGSATRGRGGRGLGRGRGYATKAHATSSNSSNLPEFTQEQLQALSQMLKGQTTSGSSDKLSGKPKFGNVVLDTGASHHITGDLSLLSNVVSIPPCYVGFADGSKMFALTKGFFPLSNRFALTDVLYVPTLTCTLIFVSRIVEQTKCVATFTNTICVLQDRLTRTLIGSGEERHGVYYLMDVATARIHSINVSSDQRLVASAFRSS</sequence>
<dbReference type="Pfam" id="PF22936">
    <property type="entry name" value="Pol_BBD"/>
    <property type="match status" value="1"/>
</dbReference>
<keyword evidence="3" id="KW-1185">Reference proteome</keyword>
<dbReference type="PANTHER" id="PTHR34222">
    <property type="entry name" value="GAG_PRE-INTEGRS DOMAIN-CONTAINING PROTEIN"/>
    <property type="match status" value="1"/>
</dbReference>
<gene>
    <name evidence="4" type="primary">LOC104743928</name>
</gene>
<proteinExistence type="predicted"/>
<feature type="domain" description="Retrovirus-related Pol polyprotein from transposon TNT 1-94-like beta-barrel" evidence="2">
    <location>
        <begin position="319"/>
        <end position="392"/>
    </location>
</feature>
<reference evidence="4" key="2">
    <citation type="submission" date="2025-08" db="UniProtKB">
        <authorList>
            <consortium name="RefSeq"/>
        </authorList>
    </citation>
    <scope>IDENTIFICATION</scope>
    <source>
        <tissue evidence="4">Leaf</tissue>
    </source>
</reference>
<evidence type="ECO:0000313" key="3">
    <source>
        <dbReference type="Proteomes" id="UP000694864"/>
    </source>
</evidence>
<organism evidence="3 4">
    <name type="scientific">Camelina sativa</name>
    <name type="common">False flax</name>
    <name type="synonym">Myagrum sativum</name>
    <dbReference type="NCBI Taxonomy" id="90675"/>
    <lineage>
        <taxon>Eukaryota</taxon>
        <taxon>Viridiplantae</taxon>
        <taxon>Streptophyta</taxon>
        <taxon>Embryophyta</taxon>
        <taxon>Tracheophyta</taxon>
        <taxon>Spermatophyta</taxon>
        <taxon>Magnoliopsida</taxon>
        <taxon>eudicotyledons</taxon>
        <taxon>Gunneridae</taxon>
        <taxon>Pentapetalae</taxon>
        <taxon>rosids</taxon>
        <taxon>malvids</taxon>
        <taxon>Brassicales</taxon>
        <taxon>Brassicaceae</taxon>
        <taxon>Camelineae</taxon>
        <taxon>Camelina</taxon>
    </lineage>
</organism>
<protein>
    <submittedName>
        <fullName evidence="4">Uncharacterized protein LOC104743928</fullName>
    </submittedName>
</protein>
<dbReference type="InterPro" id="IPR054722">
    <property type="entry name" value="PolX-like_BBD"/>
</dbReference>
<evidence type="ECO:0000256" key="1">
    <source>
        <dbReference type="SAM" id="MobiDB-lite"/>
    </source>
</evidence>
<reference evidence="3" key="1">
    <citation type="journal article" date="2014" name="Nat. Commun.">
        <title>The emerging biofuel crop Camelina sativa retains a highly undifferentiated hexaploid genome structure.</title>
        <authorList>
            <person name="Kagale S."/>
            <person name="Koh C."/>
            <person name="Nixon J."/>
            <person name="Bollina V."/>
            <person name="Clarke W.E."/>
            <person name="Tuteja R."/>
            <person name="Spillane C."/>
            <person name="Robinson S.J."/>
            <person name="Links M.G."/>
            <person name="Clarke C."/>
            <person name="Higgins E.E."/>
            <person name="Huebert T."/>
            <person name="Sharpe A.G."/>
            <person name="Parkin I.A."/>
        </authorList>
    </citation>
    <scope>NUCLEOTIDE SEQUENCE [LARGE SCALE GENOMIC DNA]</scope>
    <source>
        <strain evidence="3">cv. DH55</strain>
    </source>
</reference>
<dbReference type="Proteomes" id="UP000694864">
    <property type="component" value="Chromosome 14"/>
</dbReference>
<dbReference type="PANTHER" id="PTHR34222:SF28">
    <property type="entry name" value="CCHC-TYPE DOMAIN-CONTAINING PROTEIN"/>
    <property type="match status" value="1"/>
</dbReference>
<feature type="region of interest" description="Disordered" evidence="1">
    <location>
        <begin position="247"/>
        <end position="281"/>
    </location>
</feature>
<evidence type="ECO:0000259" key="2">
    <source>
        <dbReference type="Pfam" id="PF22936"/>
    </source>
</evidence>
<name>A0ABM0VYU9_CAMSA</name>
<accession>A0ABM0VYU9</accession>
<dbReference type="GeneID" id="104743928"/>
<evidence type="ECO:0000313" key="4">
    <source>
        <dbReference type="RefSeq" id="XP_010463259.1"/>
    </source>
</evidence>